<dbReference type="InterPro" id="IPR000792">
    <property type="entry name" value="Tscrpt_reg_LuxR_C"/>
</dbReference>
<evidence type="ECO:0000256" key="1">
    <source>
        <dbReference type="ARBA" id="ARBA00023015"/>
    </source>
</evidence>
<sequence length="388" mass="42725">MVQFGTNGLLSTCHSSRRSGCTCPKEPRIDGSEVMARSRSANASSIFKTPAWNLHIGKVIQSIGSPFFHEELIGLLDITVASDAFWIIRYAGETNPDVVFTRGVSAQTRRVYSKICASIDPFSARWRSERQSGIFTLDQLRSNDAAYKRYSDVFLAAAGMDDELGIILPITAHSCFAIFLERKHGFFTEDEVRNLETVYPAIEGCCQSHLGLLFNETRKSDFSAGAPAIQSPRALFDHAGHHVYSNGNWSQATHRFPKLKQLSAALAVSGGVEQISEEWILRTKRLNSDFPLAPNGAMLVLEKVTAAPTSYVSNEVADPLTVFTRRERDVLRLVLKGMKNPEISSTLGVGGGSIRNIKLRLYRKSGVASEGELVSKFIAFAKDSDANK</sequence>
<evidence type="ECO:0000256" key="2">
    <source>
        <dbReference type="ARBA" id="ARBA00023125"/>
    </source>
</evidence>
<name>A0ABU9ZGC7_9HYPH</name>
<dbReference type="CDD" id="cd06170">
    <property type="entry name" value="LuxR_C_like"/>
    <property type="match status" value="1"/>
</dbReference>
<feature type="domain" description="HTH luxR-type" evidence="4">
    <location>
        <begin position="316"/>
        <end position="381"/>
    </location>
</feature>
<reference evidence="5 6" key="1">
    <citation type="journal article" date="2023" name="PLoS ONE">
        <title>Complete genome assembly of Hawai'i environmental nontuberculous mycobacteria reveals unexpected co-isolation with methylobacteria.</title>
        <authorList>
            <person name="Hendrix J."/>
            <person name="Epperson L.E."/>
            <person name="Tong E.I."/>
            <person name="Chan Y.L."/>
            <person name="Hasan N.A."/>
            <person name="Dawrs S.N."/>
            <person name="Norton G.J."/>
            <person name="Virdi R."/>
            <person name="Crooks J.L."/>
            <person name="Chan E.D."/>
            <person name="Honda J.R."/>
            <person name="Strong M."/>
        </authorList>
    </citation>
    <scope>NUCLEOTIDE SEQUENCE [LARGE SCALE GENOMIC DNA]</scope>
    <source>
        <strain evidence="5 6">NJH_HI01</strain>
    </source>
</reference>
<protein>
    <submittedName>
        <fullName evidence="5">Helix-turn-helix transcriptional regulator</fullName>
    </submittedName>
</protein>
<dbReference type="SMART" id="SM00421">
    <property type="entry name" value="HTH_LUXR"/>
    <property type="match status" value="1"/>
</dbReference>
<evidence type="ECO:0000313" key="5">
    <source>
        <dbReference type="EMBL" id="MEN3230201.1"/>
    </source>
</evidence>
<organism evidence="5 6">
    <name type="scientific">Methylorubrum rhodesianum</name>
    <dbReference type="NCBI Taxonomy" id="29427"/>
    <lineage>
        <taxon>Bacteria</taxon>
        <taxon>Pseudomonadati</taxon>
        <taxon>Pseudomonadota</taxon>
        <taxon>Alphaproteobacteria</taxon>
        <taxon>Hyphomicrobiales</taxon>
        <taxon>Methylobacteriaceae</taxon>
        <taxon>Methylorubrum</taxon>
    </lineage>
</organism>
<dbReference type="EMBL" id="JAQYXL010000001">
    <property type="protein sequence ID" value="MEN3230201.1"/>
    <property type="molecule type" value="Genomic_DNA"/>
</dbReference>
<comment type="caution">
    <text evidence="5">The sequence shown here is derived from an EMBL/GenBank/DDBJ whole genome shotgun (WGS) entry which is preliminary data.</text>
</comment>
<accession>A0ABU9ZGC7</accession>
<evidence type="ECO:0000259" key="4">
    <source>
        <dbReference type="PROSITE" id="PS50043"/>
    </source>
</evidence>
<dbReference type="PANTHER" id="PTHR44688">
    <property type="entry name" value="DNA-BINDING TRANSCRIPTIONAL ACTIVATOR DEVR_DOSR"/>
    <property type="match status" value="1"/>
</dbReference>
<keyword evidence="3" id="KW-0804">Transcription</keyword>
<dbReference type="PANTHER" id="PTHR44688:SF16">
    <property type="entry name" value="DNA-BINDING TRANSCRIPTIONAL ACTIVATOR DEVR_DOSR"/>
    <property type="match status" value="1"/>
</dbReference>
<dbReference type="PROSITE" id="PS50043">
    <property type="entry name" value="HTH_LUXR_2"/>
    <property type="match status" value="1"/>
</dbReference>
<dbReference type="InterPro" id="IPR036388">
    <property type="entry name" value="WH-like_DNA-bd_sf"/>
</dbReference>
<evidence type="ECO:0000256" key="3">
    <source>
        <dbReference type="ARBA" id="ARBA00023163"/>
    </source>
</evidence>
<dbReference type="Gene3D" id="1.10.10.10">
    <property type="entry name" value="Winged helix-like DNA-binding domain superfamily/Winged helix DNA-binding domain"/>
    <property type="match status" value="1"/>
</dbReference>
<dbReference type="Pfam" id="PF00196">
    <property type="entry name" value="GerE"/>
    <property type="match status" value="1"/>
</dbReference>
<dbReference type="PROSITE" id="PS00622">
    <property type="entry name" value="HTH_LUXR_1"/>
    <property type="match status" value="1"/>
</dbReference>
<keyword evidence="1" id="KW-0805">Transcription regulation</keyword>
<proteinExistence type="predicted"/>
<dbReference type="InterPro" id="IPR016032">
    <property type="entry name" value="Sig_transdc_resp-reg_C-effctor"/>
</dbReference>
<dbReference type="Proteomes" id="UP001404845">
    <property type="component" value="Unassembled WGS sequence"/>
</dbReference>
<keyword evidence="6" id="KW-1185">Reference proteome</keyword>
<gene>
    <name evidence="5" type="ORF">PUR21_21575</name>
</gene>
<dbReference type="RefSeq" id="WP_345971618.1">
    <property type="nucleotide sequence ID" value="NZ_JAQYXL010000001.1"/>
</dbReference>
<dbReference type="SUPFAM" id="SSF46894">
    <property type="entry name" value="C-terminal effector domain of the bipartite response regulators"/>
    <property type="match status" value="1"/>
</dbReference>
<keyword evidence="2" id="KW-0238">DNA-binding</keyword>
<evidence type="ECO:0000313" key="6">
    <source>
        <dbReference type="Proteomes" id="UP001404845"/>
    </source>
</evidence>